<evidence type="ECO:0000313" key="15">
    <source>
        <dbReference type="Proteomes" id="UP000031843"/>
    </source>
</evidence>
<dbReference type="PANTHER" id="PTHR21708:SF26">
    <property type="entry name" value="2-DEHYDROPANTOATE 2-REDUCTASE"/>
    <property type="match status" value="1"/>
</dbReference>
<evidence type="ECO:0000256" key="5">
    <source>
        <dbReference type="ARBA" id="ARBA00019465"/>
    </source>
</evidence>
<evidence type="ECO:0000256" key="4">
    <source>
        <dbReference type="ARBA" id="ARBA00013014"/>
    </source>
</evidence>
<dbReference type="STRING" id="68895.RR42_s1321"/>
<evidence type="ECO:0000259" key="12">
    <source>
        <dbReference type="Pfam" id="PF02558"/>
    </source>
</evidence>
<evidence type="ECO:0000259" key="13">
    <source>
        <dbReference type="Pfam" id="PF08546"/>
    </source>
</evidence>
<comment type="function">
    <text evidence="1 11">Catalyzes the NADPH-dependent reduction of ketopantoate into pantoic acid.</text>
</comment>
<keyword evidence="8 11" id="KW-0560">Oxidoreductase</keyword>
<evidence type="ECO:0000256" key="7">
    <source>
        <dbReference type="ARBA" id="ARBA00022857"/>
    </source>
</evidence>
<dbReference type="Gene3D" id="3.40.50.720">
    <property type="entry name" value="NAD(P)-binding Rossmann-like Domain"/>
    <property type="match status" value="1"/>
</dbReference>
<dbReference type="InterPro" id="IPR013332">
    <property type="entry name" value="KPR_N"/>
</dbReference>
<dbReference type="EMBL" id="CP010537">
    <property type="protein sequence ID" value="AJG22909.1"/>
    <property type="molecule type" value="Genomic_DNA"/>
</dbReference>
<proteinExistence type="inferred from homology"/>
<protein>
    <recommendedName>
        <fullName evidence="5 11">2-dehydropantoate 2-reductase</fullName>
        <ecNumber evidence="4 11">1.1.1.169</ecNumber>
    </recommendedName>
    <alternativeName>
        <fullName evidence="9 11">Ketopantoate reductase</fullName>
    </alternativeName>
</protein>
<evidence type="ECO:0000256" key="8">
    <source>
        <dbReference type="ARBA" id="ARBA00023002"/>
    </source>
</evidence>
<dbReference type="InterPro" id="IPR003710">
    <property type="entry name" value="ApbA"/>
</dbReference>
<keyword evidence="7 11" id="KW-0521">NADP</keyword>
<dbReference type="FunFam" id="1.10.1040.10:FF:000017">
    <property type="entry name" value="2-dehydropantoate 2-reductase"/>
    <property type="match status" value="1"/>
</dbReference>
<dbReference type="GO" id="GO:0015940">
    <property type="term" value="P:pantothenate biosynthetic process"/>
    <property type="evidence" value="ECO:0007669"/>
    <property type="project" value="UniProtKB-UniPathway"/>
</dbReference>
<dbReference type="GO" id="GO:0005737">
    <property type="term" value="C:cytoplasm"/>
    <property type="evidence" value="ECO:0007669"/>
    <property type="project" value="TreeGrafter"/>
</dbReference>
<dbReference type="InterPro" id="IPR013328">
    <property type="entry name" value="6PGD_dom2"/>
</dbReference>
<dbReference type="GO" id="GO:0008677">
    <property type="term" value="F:2-dehydropantoate 2-reductase activity"/>
    <property type="evidence" value="ECO:0007669"/>
    <property type="project" value="UniProtKB-EC"/>
</dbReference>
<evidence type="ECO:0000256" key="6">
    <source>
        <dbReference type="ARBA" id="ARBA00022655"/>
    </source>
</evidence>
<dbReference type="OrthoDB" id="9796561at2"/>
<dbReference type="Pfam" id="PF02558">
    <property type="entry name" value="ApbA"/>
    <property type="match status" value="1"/>
</dbReference>
<feature type="domain" description="Ketopantoate reductase N-terminal" evidence="12">
    <location>
        <begin position="3"/>
        <end position="153"/>
    </location>
</feature>
<keyword evidence="6 11" id="KW-0566">Pantothenate biosynthesis</keyword>
<dbReference type="NCBIfam" id="TIGR00745">
    <property type="entry name" value="apbA_panE"/>
    <property type="match status" value="1"/>
</dbReference>
<comment type="similarity">
    <text evidence="3 11">Belongs to the ketopantoate reductase family.</text>
</comment>
<dbReference type="Gene3D" id="1.10.1040.10">
    <property type="entry name" value="N-(1-d-carboxylethyl)-l-norvaline Dehydrogenase, domain 2"/>
    <property type="match status" value="1"/>
</dbReference>
<keyword evidence="15" id="KW-1185">Reference proteome</keyword>
<comment type="pathway">
    <text evidence="2 11">Cofactor biosynthesis; (R)-pantothenate biosynthesis; (R)-pantoate from 3-methyl-2-oxobutanoate: step 2/2.</text>
</comment>
<comment type="catalytic activity">
    <reaction evidence="10 11">
        <text>(R)-pantoate + NADP(+) = 2-dehydropantoate + NADPH + H(+)</text>
        <dbReference type="Rhea" id="RHEA:16233"/>
        <dbReference type="ChEBI" id="CHEBI:11561"/>
        <dbReference type="ChEBI" id="CHEBI:15378"/>
        <dbReference type="ChEBI" id="CHEBI:15980"/>
        <dbReference type="ChEBI" id="CHEBI:57783"/>
        <dbReference type="ChEBI" id="CHEBI:58349"/>
        <dbReference type="EC" id="1.1.1.169"/>
    </reaction>
</comment>
<feature type="domain" description="Ketopantoate reductase C-terminal" evidence="13">
    <location>
        <begin position="182"/>
        <end position="306"/>
    </location>
</feature>
<dbReference type="UniPathway" id="UPA00028">
    <property type="reaction ID" value="UER00004"/>
</dbReference>
<sequence>MKILVLGAGAMGGYYGARLMQAGADVTFLVRPRRAEALARDGLTVRSELGDIRAAVKTVLAEDAKADYDLVLLACKTYDLDSAMAALGPALSASGGKRAAILPLVNGLRAYETLDARYGRDRVLGGVSYIATTLDAAGAVVHQGAVDRLIVGARAESAQGLAAAFHALAASTPGTRELSPVIDQALWNKWVMISAGALMTCLMRGAVGQIVRTVDGRALMQQAMDECAAVARLSGYALPEPVAQAMAARLLDENSAWVASMMRDIAQGAPRLEAYDIVGDMAQRAARLGHAVPLVRIAYSHLQVYEAQRAAA</sequence>
<dbReference type="Pfam" id="PF08546">
    <property type="entry name" value="ApbA_C"/>
    <property type="match status" value="1"/>
</dbReference>
<dbReference type="SUPFAM" id="SSF51735">
    <property type="entry name" value="NAD(P)-binding Rossmann-fold domains"/>
    <property type="match status" value="1"/>
</dbReference>
<dbReference type="InterPro" id="IPR036291">
    <property type="entry name" value="NAD(P)-bd_dom_sf"/>
</dbReference>
<dbReference type="EC" id="1.1.1.169" evidence="4 11"/>
<dbReference type="InterPro" id="IPR051402">
    <property type="entry name" value="KPR-Related"/>
</dbReference>
<dbReference type="FunFam" id="3.40.50.720:FF:000307">
    <property type="entry name" value="2-dehydropantoate 2-reductase"/>
    <property type="match status" value="1"/>
</dbReference>
<dbReference type="RefSeq" id="WP_043354563.1">
    <property type="nucleotide sequence ID" value="NZ_CP010537.1"/>
</dbReference>
<reference evidence="14 15" key="1">
    <citation type="journal article" date="2015" name="Genome Announc.">
        <title>Complete Genome Sequence of Cupriavidus basilensis 4G11, Isolated from the Oak Ridge Field Research Center Site.</title>
        <authorList>
            <person name="Ray J."/>
            <person name="Waters R.J."/>
            <person name="Skerker J.M."/>
            <person name="Kuehl J.V."/>
            <person name="Price M.N."/>
            <person name="Huang J."/>
            <person name="Chakraborty R."/>
            <person name="Arkin A.P."/>
            <person name="Deutschbauer A."/>
        </authorList>
    </citation>
    <scope>NUCLEOTIDE SEQUENCE [LARGE SCALE GENOMIC DNA]</scope>
    <source>
        <strain evidence="14">4G11</strain>
    </source>
</reference>
<dbReference type="SUPFAM" id="SSF48179">
    <property type="entry name" value="6-phosphogluconate dehydrogenase C-terminal domain-like"/>
    <property type="match status" value="1"/>
</dbReference>
<evidence type="ECO:0000256" key="3">
    <source>
        <dbReference type="ARBA" id="ARBA00007870"/>
    </source>
</evidence>
<accession>A0A0C4YLK7</accession>
<evidence type="ECO:0000256" key="9">
    <source>
        <dbReference type="ARBA" id="ARBA00032024"/>
    </source>
</evidence>
<dbReference type="Proteomes" id="UP000031843">
    <property type="component" value="Chromosome secondary"/>
</dbReference>
<dbReference type="KEGG" id="cbw:RR42_s1321"/>
<evidence type="ECO:0000256" key="2">
    <source>
        <dbReference type="ARBA" id="ARBA00004994"/>
    </source>
</evidence>
<dbReference type="PANTHER" id="PTHR21708">
    <property type="entry name" value="PROBABLE 2-DEHYDROPANTOATE 2-REDUCTASE"/>
    <property type="match status" value="1"/>
</dbReference>
<evidence type="ECO:0000313" key="14">
    <source>
        <dbReference type="EMBL" id="AJG22909.1"/>
    </source>
</evidence>
<evidence type="ECO:0000256" key="11">
    <source>
        <dbReference type="RuleBase" id="RU362068"/>
    </source>
</evidence>
<dbReference type="InterPro" id="IPR013752">
    <property type="entry name" value="KPA_reductase"/>
</dbReference>
<evidence type="ECO:0000256" key="10">
    <source>
        <dbReference type="ARBA" id="ARBA00048793"/>
    </source>
</evidence>
<dbReference type="AlphaFoldDB" id="A0A0C4YLK7"/>
<dbReference type="InterPro" id="IPR008927">
    <property type="entry name" value="6-PGluconate_DH-like_C_sf"/>
</dbReference>
<gene>
    <name evidence="14" type="ORF">RR42_s1321</name>
</gene>
<name>A0A0C4YLK7_9BURK</name>
<evidence type="ECO:0000256" key="1">
    <source>
        <dbReference type="ARBA" id="ARBA00002919"/>
    </source>
</evidence>
<organism evidence="14 15">
    <name type="scientific">Cupriavidus basilensis</name>
    <dbReference type="NCBI Taxonomy" id="68895"/>
    <lineage>
        <taxon>Bacteria</taxon>
        <taxon>Pseudomonadati</taxon>
        <taxon>Pseudomonadota</taxon>
        <taxon>Betaproteobacteria</taxon>
        <taxon>Burkholderiales</taxon>
        <taxon>Burkholderiaceae</taxon>
        <taxon>Cupriavidus</taxon>
    </lineage>
</organism>